<dbReference type="GO" id="GO:0005524">
    <property type="term" value="F:ATP binding"/>
    <property type="evidence" value="ECO:0007669"/>
    <property type="project" value="UniProtKB-UniRule"/>
</dbReference>
<dbReference type="PANTHER" id="PTHR11947">
    <property type="entry name" value="PYRUVATE DEHYDROGENASE KINASE"/>
    <property type="match status" value="1"/>
</dbReference>
<gene>
    <name evidence="11" type="primary">LOC114793412</name>
</gene>
<dbReference type="InterPro" id="IPR039028">
    <property type="entry name" value="BCKD/PDK"/>
</dbReference>
<dbReference type="SUPFAM" id="SSF69012">
    <property type="entry name" value="alpha-ketoacid dehydrogenase kinase, N-terminal domain"/>
    <property type="match status" value="1"/>
</dbReference>
<keyword evidence="8 9" id="KW-0496">Mitochondrion</keyword>
<dbReference type="Pfam" id="PF02518">
    <property type="entry name" value="HATPase_c"/>
    <property type="match status" value="1"/>
</dbReference>
<protein>
    <recommendedName>
        <fullName evidence="9">Protein-serine/threonine kinase</fullName>
        <ecNumber evidence="9">2.7.11.-</ecNumber>
    </recommendedName>
</protein>
<evidence type="ECO:0000313" key="11">
    <source>
        <dbReference type="Ensembl" id="ENSDCDP00010036464.1"/>
    </source>
</evidence>
<evidence type="ECO:0000256" key="7">
    <source>
        <dbReference type="ARBA" id="ARBA00022946"/>
    </source>
</evidence>
<dbReference type="PROSITE" id="PS50109">
    <property type="entry name" value="HIS_KIN"/>
    <property type="match status" value="1"/>
</dbReference>
<comment type="similarity">
    <text evidence="2 9">Belongs to the PDK/BCKDK protein kinase family.</text>
</comment>
<organism evidence="11 12">
    <name type="scientific">Denticeps clupeoides</name>
    <name type="common">denticle herring</name>
    <dbReference type="NCBI Taxonomy" id="299321"/>
    <lineage>
        <taxon>Eukaryota</taxon>
        <taxon>Metazoa</taxon>
        <taxon>Chordata</taxon>
        <taxon>Craniata</taxon>
        <taxon>Vertebrata</taxon>
        <taxon>Euteleostomi</taxon>
        <taxon>Actinopterygii</taxon>
        <taxon>Neopterygii</taxon>
        <taxon>Teleostei</taxon>
        <taxon>Clupei</taxon>
        <taxon>Clupeiformes</taxon>
        <taxon>Denticipitoidei</taxon>
        <taxon>Denticipitidae</taxon>
        <taxon>Denticeps</taxon>
    </lineage>
</organism>
<dbReference type="InterPro" id="IPR036784">
    <property type="entry name" value="AK/P_DHK_N_sf"/>
</dbReference>
<keyword evidence="6 9" id="KW-0067">ATP-binding</keyword>
<dbReference type="InterPro" id="IPR036890">
    <property type="entry name" value="HATPase_C_sf"/>
</dbReference>
<evidence type="ECO:0000256" key="4">
    <source>
        <dbReference type="ARBA" id="ARBA00022741"/>
    </source>
</evidence>
<keyword evidence="7" id="KW-0809">Transit peptide</keyword>
<name>A0AAY4CUQ1_9TELE</name>
<dbReference type="AlphaFoldDB" id="A0AAY4CUQ1"/>
<accession>A0AAY4CUQ1</accession>
<keyword evidence="12" id="KW-1185">Reference proteome</keyword>
<proteinExistence type="inferred from homology"/>
<keyword evidence="4 9" id="KW-0547">Nucleotide-binding</keyword>
<feature type="domain" description="Histidine kinase" evidence="10">
    <location>
        <begin position="222"/>
        <end position="345"/>
    </location>
</feature>
<evidence type="ECO:0000256" key="6">
    <source>
        <dbReference type="ARBA" id="ARBA00022840"/>
    </source>
</evidence>
<dbReference type="InterPro" id="IPR005467">
    <property type="entry name" value="His_kinase_dom"/>
</dbReference>
<dbReference type="Pfam" id="PF10436">
    <property type="entry name" value="BCDHK_Adom3"/>
    <property type="match status" value="1"/>
</dbReference>
<evidence type="ECO:0000256" key="3">
    <source>
        <dbReference type="ARBA" id="ARBA00022679"/>
    </source>
</evidence>
<dbReference type="EC" id="2.7.11.-" evidence="9"/>
<evidence type="ECO:0000256" key="5">
    <source>
        <dbReference type="ARBA" id="ARBA00022777"/>
    </source>
</evidence>
<dbReference type="Proteomes" id="UP000694580">
    <property type="component" value="Chromosome 7"/>
</dbReference>
<evidence type="ECO:0000256" key="8">
    <source>
        <dbReference type="ARBA" id="ARBA00023128"/>
    </source>
</evidence>
<dbReference type="CDD" id="cd16929">
    <property type="entry name" value="HATPase_PDK-like"/>
    <property type="match status" value="1"/>
</dbReference>
<comment type="subcellular location">
    <subcellularLocation>
        <location evidence="1 9">Mitochondrion matrix</location>
    </subcellularLocation>
</comment>
<evidence type="ECO:0000256" key="1">
    <source>
        <dbReference type="ARBA" id="ARBA00004305"/>
    </source>
</evidence>
<dbReference type="SUPFAM" id="SSF55874">
    <property type="entry name" value="ATPase domain of HSP90 chaperone/DNA topoisomerase II/histidine kinase"/>
    <property type="match status" value="1"/>
</dbReference>
<evidence type="ECO:0000256" key="9">
    <source>
        <dbReference type="RuleBase" id="RU366032"/>
    </source>
</evidence>
<dbReference type="SMART" id="SM00387">
    <property type="entry name" value="HATPase_c"/>
    <property type="match status" value="1"/>
</dbReference>
<keyword evidence="5 9" id="KW-0418">Kinase</keyword>
<evidence type="ECO:0000256" key="2">
    <source>
        <dbReference type="ARBA" id="ARBA00006155"/>
    </source>
</evidence>
<dbReference type="GeneTree" id="ENSGT01030000234646"/>
<dbReference type="Gene3D" id="1.20.140.20">
    <property type="entry name" value="Alpha-ketoacid/pyruvate dehydrogenase kinase, N-terminal domain"/>
    <property type="match status" value="2"/>
</dbReference>
<reference evidence="11 12" key="1">
    <citation type="submission" date="2020-06" db="EMBL/GenBank/DDBJ databases">
        <authorList>
            <consortium name="Wellcome Sanger Institute Data Sharing"/>
        </authorList>
    </citation>
    <scope>NUCLEOTIDE SEQUENCE [LARGE SCALE GENOMIC DNA]</scope>
</reference>
<dbReference type="GO" id="GO:0010906">
    <property type="term" value="P:regulation of glucose metabolic process"/>
    <property type="evidence" value="ECO:0007669"/>
    <property type="project" value="TreeGrafter"/>
</dbReference>
<evidence type="ECO:0000313" key="12">
    <source>
        <dbReference type="Proteomes" id="UP000694580"/>
    </source>
</evidence>
<sequence length="389" mass="44182">FPARPRSVLGHRPTPESADPLYHFSKFSPSPLSMKQFLDFGSTNACEKTSFVFLRQELPVRLSNIMKEINLLPDRLLSTPSVQLVQSWYIQSLLEIMEFLDKRPEDHTCHVVGVIEYKEAFGHDPVTNQNIQYFLDRFYMSRISIRMLINQHTLIFGGTTNPAHPSVIGCIDSLCDVPEVIRDAYESAKMLCEQYYLGAPELELREINANSQNQSIQISYVPSHLYHMLFELFKNAMRATIENHESSKTLPPVKILVALGGEDLTIKLSDRGGGVPFRKIERLFSYMYSTAPRPTIGNHQRAPLAGFGYGLPISRLYAQYFQGDLQLYPVEGHGTDAVIHLKALSTDSVEKLPVFNKTALRHYRVSQEADDWCVPSKEPLDLAVYRVAK</sequence>
<dbReference type="GO" id="GO:0005759">
    <property type="term" value="C:mitochondrial matrix"/>
    <property type="evidence" value="ECO:0007669"/>
    <property type="project" value="UniProtKB-SubCell"/>
</dbReference>
<dbReference type="Ensembl" id="ENSDCDT00010045861.1">
    <property type="protein sequence ID" value="ENSDCDP00010036464.1"/>
    <property type="gene ID" value="ENSDCDG00010022707.1"/>
</dbReference>
<keyword evidence="3 9" id="KW-0808">Transferase</keyword>
<dbReference type="PANTHER" id="PTHR11947:SF15">
    <property type="entry name" value="[PYRUVATE DEHYDROGENASE (ACETYL-TRANSFERRING)] KINASE ISOZYME 2, MITOCHONDRIAL"/>
    <property type="match status" value="1"/>
</dbReference>
<reference evidence="11" key="2">
    <citation type="submission" date="2025-08" db="UniProtKB">
        <authorList>
            <consortium name="Ensembl"/>
        </authorList>
    </citation>
    <scope>IDENTIFICATION</scope>
</reference>
<dbReference type="FunFam" id="3.30.565.10:FF:000007">
    <property type="entry name" value="Mitochondrial pyruvate dehydrogenase kinase isoform 2"/>
    <property type="match status" value="1"/>
</dbReference>
<dbReference type="GO" id="GO:0004740">
    <property type="term" value="F:pyruvate dehydrogenase (acetyl-transferring) kinase activity"/>
    <property type="evidence" value="ECO:0007669"/>
    <property type="project" value="TreeGrafter"/>
</dbReference>
<dbReference type="InterPro" id="IPR018955">
    <property type="entry name" value="BCDHK/PDK_N"/>
</dbReference>
<dbReference type="InterPro" id="IPR003594">
    <property type="entry name" value="HATPase_dom"/>
</dbReference>
<evidence type="ECO:0000259" key="10">
    <source>
        <dbReference type="PROSITE" id="PS50109"/>
    </source>
</evidence>
<dbReference type="Gene3D" id="3.30.565.10">
    <property type="entry name" value="Histidine kinase-like ATPase, C-terminal domain"/>
    <property type="match status" value="1"/>
</dbReference>
<reference evidence="11" key="3">
    <citation type="submission" date="2025-09" db="UniProtKB">
        <authorList>
            <consortium name="Ensembl"/>
        </authorList>
    </citation>
    <scope>IDENTIFICATION</scope>
</reference>